<reference evidence="2 3" key="1">
    <citation type="journal article" date="2019" name="Int. J. Syst. Evol. Microbiol.">
        <title>The Global Catalogue of Microorganisms (GCM) 10K type strain sequencing project: providing services to taxonomists for standard genome sequencing and annotation.</title>
        <authorList>
            <consortium name="The Broad Institute Genomics Platform"/>
            <consortium name="The Broad Institute Genome Sequencing Center for Infectious Disease"/>
            <person name="Wu L."/>
            <person name="Ma J."/>
        </authorList>
    </citation>
    <scope>NUCLEOTIDE SEQUENCE [LARGE SCALE GENOMIC DNA]</scope>
    <source>
        <strain evidence="2 3">JCM 13004</strain>
    </source>
</reference>
<evidence type="ECO:0000313" key="3">
    <source>
        <dbReference type="Proteomes" id="UP001500037"/>
    </source>
</evidence>
<gene>
    <name evidence="2" type="ORF">GCM10009665_27470</name>
</gene>
<dbReference type="InterPro" id="IPR006311">
    <property type="entry name" value="TAT_signal"/>
</dbReference>
<dbReference type="EMBL" id="BAAALF010000038">
    <property type="protein sequence ID" value="GAA1235766.1"/>
    <property type="molecule type" value="Genomic_DNA"/>
</dbReference>
<keyword evidence="3" id="KW-1185">Reference proteome</keyword>
<protein>
    <recommendedName>
        <fullName evidence="4">Secreted protein</fullName>
    </recommendedName>
</protein>
<sequence>MRRRGFLLLGGSAAALLAGAGYAQRAARPARAPAPQPPPLSTDVEPLAARLPKLGRIVSAHWQERSPAVANGRITVPGPTDSFLHAVLQLSPGAVGALTAAVPLVPAAAPAPPPVPSDTAGFVGLSAELAAFLPAGAHWTRSPLLDSTLVRADAAGLLFDLSSDTVFLDAENLAAPDAVDVHP</sequence>
<dbReference type="RefSeq" id="WP_344441761.1">
    <property type="nucleotide sequence ID" value="NZ_BAAALF010000038.1"/>
</dbReference>
<comment type="caution">
    <text evidence="2">The sequence shown here is derived from an EMBL/GenBank/DDBJ whole genome shotgun (WGS) entry which is preliminary data.</text>
</comment>
<name>A0ABN1W888_9ACTN</name>
<keyword evidence="1" id="KW-0732">Signal</keyword>
<organism evidence="2 3">
    <name type="scientific">Kitasatospora nipponensis</name>
    <dbReference type="NCBI Taxonomy" id="258049"/>
    <lineage>
        <taxon>Bacteria</taxon>
        <taxon>Bacillati</taxon>
        <taxon>Actinomycetota</taxon>
        <taxon>Actinomycetes</taxon>
        <taxon>Kitasatosporales</taxon>
        <taxon>Streptomycetaceae</taxon>
        <taxon>Kitasatospora</taxon>
    </lineage>
</organism>
<evidence type="ECO:0008006" key="4">
    <source>
        <dbReference type="Google" id="ProtNLM"/>
    </source>
</evidence>
<evidence type="ECO:0000313" key="2">
    <source>
        <dbReference type="EMBL" id="GAA1235766.1"/>
    </source>
</evidence>
<dbReference type="PROSITE" id="PS51318">
    <property type="entry name" value="TAT"/>
    <property type="match status" value="1"/>
</dbReference>
<feature type="signal peptide" evidence="1">
    <location>
        <begin position="1"/>
        <end position="23"/>
    </location>
</feature>
<feature type="chain" id="PRO_5046177875" description="Secreted protein" evidence="1">
    <location>
        <begin position="24"/>
        <end position="183"/>
    </location>
</feature>
<dbReference type="Proteomes" id="UP001500037">
    <property type="component" value="Unassembled WGS sequence"/>
</dbReference>
<proteinExistence type="predicted"/>
<accession>A0ABN1W888</accession>
<evidence type="ECO:0000256" key="1">
    <source>
        <dbReference type="SAM" id="SignalP"/>
    </source>
</evidence>